<dbReference type="EMBL" id="JAGGLB010000026">
    <property type="protein sequence ID" value="MBP1994538.1"/>
    <property type="molecule type" value="Genomic_DNA"/>
</dbReference>
<dbReference type="Proteomes" id="UP001519287">
    <property type="component" value="Unassembled WGS sequence"/>
</dbReference>
<gene>
    <name evidence="1" type="ORF">J2Z66_006177</name>
</gene>
<proteinExistence type="predicted"/>
<name>A0ABS4J3X0_9BACL</name>
<protein>
    <submittedName>
        <fullName evidence="1">Uncharacterized protein</fullName>
    </submittedName>
</protein>
<evidence type="ECO:0000313" key="2">
    <source>
        <dbReference type="Proteomes" id="UP001519287"/>
    </source>
</evidence>
<accession>A0ABS4J3X0</accession>
<keyword evidence="2" id="KW-1185">Reference proteome</keyword>
<evidence type="ECO:0000313" key="1">
    <source>
        <dbReference type="EMBL" id="MBP1994538.1"/>
    </source>
</evidence>
<comment type="caution">
    <text evidence="1">The sequence shown here is derived from an EMBL/GenBank/DDBJ whole genome shotgun (WGS) entry which is preliminary data.</text>
</comment>
<reference evidence="1 2" key="1">
    <citation type="submission" date="2021-03" db="EMBL/GenBank/DDBJ databases">
        <title>Genomic Encyclopedia of Type Strains, Phase IV (KMG-IV): sequencing the most valuable type-strain genomes for metagenomic binning, comparative biology and taxonomic classification.</title>
        <authorList>
            <person name="Goeker M."/>
        </authorList>
    </citation>
    <scope>NUCLEOTIDE SEQUENCE [LARGE SCALE GENOMIC DNA]</scope>
    <source>
        <strain evidence="1 2">DSM 26048</strain>
    </source>
</reference>
<organism evidence="1 2">
    <name type="scientific">Paenibacillus eucommiae</name>
    <dbReference type="NCBI Taxonomy" id="1355755"/>
    <lineage>
        <taxon>Bacteria</taxon>
        <taxon>Bacillati</taxon>
        <taxon>Bacillota</taxon>
        <taxon>Bacilli</taxon>
        <taxon>Bacillales</taxon>
        <taxon>Paenibacillaceae</taxon>
        <taxon>Paenibacillus</taxon>
    </lineage>
</organism>
<sequence>MFLIVKSDISLKLSSLAMFFIVKIELPSILLSKKGKHPQQAAKHSPIVPLTLFTDPIPARNKS</sequence>